<gene>
    <name evidence="10" type="ORF">DICVIV_05351</name>
</gene>
<dbReference type="InterPro" id="IPR014746">
    <property type="entry name" value="Gln_synth/guanido_kin_cat_dom"/>
</dbReference>
<reference evidence="10 11" key="1">
    <citation type="submission" date="2013-11" db="EMBL/GenBank/DDBJ databases">
        <title>Draft genome of the bovine lungworm Dictyocaulus viviparus.</title>
        <authorList>
            <person name="Mitreva M."/>
        </authorList>
    </citation>
    <scope>NUCLEOTIDE SEQUENCE [LARGE SCALE GENOMIC DNA]</scope>
    <source>
        <strain evidence="10 11">HannoverDv2000</strain>
    </source>
</reference>
<dbReference type="OrthoDB" id="1936100at2759"/>
<proteinExistence type="inferred from homology"/>
<dbReference type="FunFam" id="3.30.590.10:FF:000011">
    <property type="entry name" value="Glutamine synthetase"/>
    <property type="match status" value="1"/>
</dbReference>
<dbReference type="InterPro" id="IPR036651">
    <property type="entry name" value="Gln_synt_N_sf"/>
</dbReference>
<evidence type="ECO:0000256" key="2">
    <source>
        <dbReference type="ARBA" id="ARBA00009897"/>
    </source>
</evidence>
<keyword evidence="4" id="KW-0963">Cytoplasm</keyword>
<comment type="subcellular location">
    <subcellularLocation>
        <location evidence="1">Cytoplasm</location>
    </subcellularLocation>
</comment>
<dbReference type="PROSITE" id="PS00180">
    <property type="entry name" value="GLNA_1"/>
    <property type="match status" value="1"/>
</dbReference>
<evidence type="ECO:0000313" key="10">
    <source>
        <dbReference type="EMBL" id="KJH48555.1"/>
    </source>
</evidence>
<protein>
    <recommendedName>
        <fullName evidence="3">glutamine synthetase</fullName>
        <ecNumber evidence="3">6.3.1.2</ecNumber>
    </recommendedName>
</protein>
<organism evidence="10 11">
    <name type="scientific">Dictyocaulus viviparus</name>
    <name type="common">Bovine lungworm</name>
    <dbReference type="NCBI Taxonomy" id="29172"/>
    <lineage>
        <taxon>Eukaryota</taxon>
        <taxon>Metazoa</taxon>
        <taxon>Ecdysozoa</taxon>
        <taxon>Nematoda</taxon>
        <taxon>Chromadorea</taxon>
        <taxon>Rhabditida</taxon>
        <taxon>Rhabditina</taxon>
        <taxon>Rhabditomorpha</taxon>
        <taxon>Strongyloidea</taxon>
        <taxon>Metastrongylidae</taxon>
        <taxon>Dictyocaulus</taxon>
    </lineage>
</organism>
<dbReference type="PROSITE" id="PS51986">
    <property type="entry name" value="GS_BETA_GRASP"/>
    <property type="match status" value="1"/>
</dbReference>
<dbReference type="PANTHER" id="PTHR20852">
    <property type="entry name" value="GLUTAMINE SYNTHETASE"/>
    <property type="match status" value="1"/>
</dbReference>
<evidence type="ECO:0000256" key="5">
    <source>
        <dbReference type="ARBA" id="ARBA00022598"/>
    </source>
</evidence>
<dbReference type="PANTHER" id="PTHR20852:SF96">
    <property type="entry name" value="GLUTAMINE SYNTHETASE-RELATED"/>
    <property type="match status" value="1"/>
</dbReference>
<dbReference type="GO" id="GO:0005524">
    <property type="term" value="F:ATP binding"/>
    <property type="evidence" value="ECO:0007669"/>
    <property type="project" value="UniProtKB-KW"/>
</dbReference>
<evidence type="ECO:0000256" key="3">
    <source>
        <dbReference type="ARBA" id="ARBA00012937"/>
    </source>
</evidence>
<dbReference type="EC" id="6.3.1.2" evidence="3"/>
<name>A0A0D8XVL7_DICVI</name>
<dbReference type="Proteomes" id="UP000053766">
    <property type="component" value="Unassembled WGS sequence"/>
</dbReference>
<dbReference type="EMBL" id="KN716264">
    <property type="protein sequence ID" value="KJH48555.1"/>
    <property type="molecule type" value="Genomic_DNA"/>
</dbReference>
<evidence type="ECO:0000256" key="1">
    <source>
        <dbReference type="ARBA" id="ARBA00004496"/>
    </source>
</evidence>
<dbReference type="Pfam" id="PF03951">
    <property type="entry name" value="Gln-synt_N"/>
    <property type="match status" value="1"/>
</dbReference>
<dbReference type="Gene3D" id="3.30.590.10">
    <property type="entry name" value="Glutamine synthetase/guanido kinase, catalytic domain"/>
    <property type="match status" value="1"/>
</dbReference>
<reference evidence="11" key="2">
    <citation type="journal article" date="2016" name="Sci. Rep.">
        <title>Dictyocaulus viviparus genome, variome and transcriptome elucidate lungworm biology and support future intervention.</title>
        <authorList>
            <person name="McNulty S.N."/>
            <person name="Strube C."/>
            <person name="Rosa B.A."/>
            <person name="Martin J.C."/>
            <person name="Tyagi R."/>
            <person name="Choi Y.J."/>
            <person name="Wang Q."/>
            <person name="Hallsworth Pepin K."/>
            <person name="Zhang X."/>
            <person name="Ozersky P."/>
            <person name="Wilson R.K."/>
            <person name="Sternberg P.W."/>
            <person name="Gasser R.B."/>
            <person name="Mitreva M."/>
        </authorList>
    </citation>
    <scope>NUCLEOTIDE SEQUENCE [LARGE SCALE GENOMIC DNA]</scope>
    <source>
        <strain evidence="11">HannoverDv2000</strain>
    </source>
</reference>
<evidence type="ECO:0000256" key="7">
    <source>
        <dbReference type="ARBA" id="ARBA00022840"/>
    </source>
</evidence>
<evidence type="ECO:0000259" key="9">
    <source>
        <dbReference type="PROSITE" id="PS51986"/>
    </source>
</evidence>
<dbReference type="Gene3D" id="3.10.20.70">
    <property type="entry name" value="Glutamine synthetase, N-terminal domain"/>
    <property type="match status" value="1"/>
</dbReference>
<evidence type="ECO:0000256" key="6">
    <source>
        <dbReference type="ARBA" id="ARBA00022741"/>
    </source>
</evidence>
<keyword evidence="11" id="KW-1185">Reference proteome</keyword>
<dbReference type="SUPFAM" id="SSF55931">
    <property type="entry name" value="Glutamine synthetase/guanido kinase"/>
    <property type="match status" value="1"/>
</dbReference>
<dbReference type="InterPro" id="IPR008147">
    <property type="entry name" value="Gln_synt_N"/>
</dbReference>
<comment type="similarity">
    <text evidence="2 8">Belongs to the glutamine synthetase family.</text>
</comment>
<sequence>MLRYLTVFPTRVTQAWPLLTHSFKYFTRHDFSDFHVNLPLGTPIVNQNLDIPITSGKLLATYVWIDGTGENLREKTRTLDVDPGSVENYPHWHFDGSSTYQAEKGEDSDMILKPVSLFSDPFWGGQHKLVLCEVFDAHSNPSKTNHRHLCKQAMDKIQHTKPLFGLEQEYLFLNRDGYPLGWPEHGYPAPQGPYYCSVGADRAFGREIVNAHYRASLHAGLSLFGINAVLSLLYNVNQEERRGLEKRETG</sequence>
<dbReference type="InterPro" id="IPR027302">
    <property type="entry name" value="Gln_synth_N_conserv_site"/>
</dbReference>
<evidence type="ECO:0000256" key="8">
    <source>
        <dbReference type="PROSITE-ProRule" id="PRU01330"/>
    </source>
</evidence>
<keyword evidence="5" id="KW-0436">Ligase</keyword>
<accession>A0A0D8XVL7</accession>
<dbReference type="GO" id="GO:0005737">
    <property type="term" value="C:cytoplasm"/>
    <property type="evidence" value="ECO:0007669"/>
    <property type="project" value="UniProtKB-SubCell"/>
</dbReference>
<evidence type="ECO:0000313" key="11">
    <source>
        <dbReference type="Proteomes" id="UP000053766"/>
    </source>
</evidence>
<dbReference type="InterPro" id="IPR050292">
    <property type="entry name" value="Glutamine_Synthetase"/>
</dbReference>
<dbReference type="AlphaFoldDB" id="A0A0D8XVL7"/>
<dbReference type="SUPFAM" id="SSF54368">
    <property type="entry name" value="Glutamine synthetase, N-terminal domain"/>
    <property type="match status" value="1"/>
</dbReference>
<feature type="domain" description="GS beta-grasp" evidence="9">
    <location>
        <begin position="58"/>
        <end position="139"/>
    </location>
</feature>
<dbReference type="STRING" id="29172.A0A0D8XVL7"/>
<keyword evidence="6" id="KW-0547">Nucleotide-binding</keyword>
<keyword evidence="7" id="KW-0067">ATP-binding</keyword>
<evidence type="ECO:0000256" key="4">
    <source>
        <dbReference type="ARBA" id="ARBA00022490"/>
    </source>
</evidence>
<dbReference type="GO" id="GO:0006542">
    <property type="term" value="P:glutamine biosynthetic process"/>
    <property type="evidence" value="ECO:0007669"/>
    <property type="project" value="InterPro"/>
</dbReference>
<dbReference type="GO" id="GO:0004356">
    <property type="term" value="F:glutamine synthetase activity"/>
    <property type="evidence" value="ECO:0007669"/>
    <property type="project" value="UniProtKB-EC"/>
</dbReference>